<sequence length="122" mass="13400">MSQWIDPSEDQRLQSNCQYQNSQSCCYPENNGECCLTGSEVRAGIANLITDQKVLVIILNYGLVGNIVKYGEDYIILDIDDTNSTRALVPIDEITTIVPVNDATTSGYYPDRASLVPLLPGP</sequence>
<gene>
    <name evidence="1" type="ORF">SAMN02745118_00683</name>
</gene>
<dbReference type="Proteomes" id="UP000190625">
    <property type="component" value="Unassembled WGS sequence"/>
</dbReference>
<keyword evidence="2" id="KW-1185">Reference proteome</keyword>
<dbReference type="EMBL" id="FUWM01000005">
    <property type="protein sequence ID" value="SJZ38672.1"/>
    <property type="molecule type" value="Genomic_DNA"/>
</dbReference>
<dbReference type="RefSeq" id="WP_078809176.1">
    <property type="nucleotide sequence ID" value="NZ_FUWM01000005.1"/>
</dbReference>
<evidence type="ECO:0000313" key="1">
    <source>
        <dbReference type="EMBL" id="SJZ38672.1"/>
    </source>
</evidence>
<evidence type="ECO:0000313" key="2">
    <source>
        <dbReference type="Proteomes" id="UP000190625"/>
    </source>
</evidence>
<organism evidence="1 2">
    <name type="scientific">Selenihalanaerobacter shriftii</name>
    <dbReference type="NCBI Taxonomy" id="142842"/>
    <lineage>
        <taxon>Bacteria</taxon>
        <taxon>Bacillati</taxon>
        <taxon>Bacillota</taxon>
        <taxon>Clostridia</taxon>
        <taxon>Halanaerobiales</taxon>
        <taxon>Halobacteroidaceae</taxon>
        <taxon>Selenihalanaerobacter</taxon>
    </lineage>
</organism>
<reference evidence="2" key="1">
    <citation type="submission" date="2017-02" db="EMBL/GenBank/DDBJ databases">
        <authorList>
            <person name="Varghese N."/>
            <person name="Submissions S."/>
        </authorList>
    </citation>
    <scope>NUCLEOTIDE SEQUENCE [LARGE SCALE GENOMIC DNA]</scope>
    <source>
        <strain evidence="2">ATCC BAA-73</strain>
    </source>
</reference>
<name>A0A1T4K8B3_9FIRM</name>
<accession>A0A1T4K8B3</accession>
<protein>
    <submittedName>
        <fullName evidence="1">Uncharacterized protein</fullName>
    </submittedName>
</protein>
<proteinExistence type="predicted"/>
<dbReference type="AlphaFoldDB" id="A0A1T4K8B3"/>